<name>A0A7U3VQ37_9ACTN</name>
<protein>
    <recommendedName>
        <fullName evidence="1">DNA primase/polymerase bifunctional N-terminal domain-containing protein</fullName>
    </recommendedName>
</protein>
<evidence type="ECO:0000313" key="2">
    <source>
        <dbReference type="EMBL" id="BBA99244.1"/>
    </source>
</evidence>
<proteinExistence type="predicted"/>
<dbReference type="KEGG" id="arev:RVR_5783"/>
<dbReference type="CDD" id="cd04859">
    <property type="entry name" value="Prim_Pol"/>
    <property type="match status" value="1"/>
</dbReference>
<dbReference type="SMART" id="SM00943">
    <property type="entry name" value="Prim-Pol"/>
    <property type="match status" value="1"/>
</dbReference>
<dbReference type="EMBL" id="AP018365">
    <property type="protein sequence ID" value="BBA99244.1"/>
    <property type="molecule type" value="Genomic_DNA"/>
</dbReference>
<organism evidence="2 3">
    <name type="scientific">Actinacidiphila reveromycinica</name>
    <dbReference type="NCBI Taxonomy" id="659352"/>
    <lineage>
        <taxon>Bacteria</taxon>
        <taxon>Bacillati</taxon>
        <taxon>Actinomycetota</taxon>
        <taxon>Actinomycetes</taxon>
        <taxon>Kitasatosporales</taxon>
        <taxon>Streptomycetaceae</taxon>
        <taxon>Actinacidiphila</taxon>
    </lineage>
</organism>
<dbReference type="AlphaFoldDB" id="A0A7U3VQ37"/>
<reference evidence="2 3" key="3">
    <citation type="journal article" date="2011" name="Nat. Chem. Biol.">
        <title>Reveromycin A biosynthesis uses RevG and RevJ for stereospecific spiroacetal formation.</title>
        <authorList>
            <person name="Takahashi S."/>
            <person name="Toyoda A."/>
            <person name="Sekiyama Y."/>
            <person name="Takagi H."/>
            <person name="Nogawa T."/>
            <person name="Uramoto M."/>
            <person name="Suzuki R."/>
            <person name="Koshino H."/>
            <person name="Kumano T."/>
            <person name="Panthee S."/>
            <person name="Dairi T."/>
            <person name="Ishikawa J."/>
            <person name="Ikeda H."/>
            <person name="Sakaki Y."/>
            <person name="Osada H."/>
        </authorList>
    </citation>
    <scope>NUCLEOTIDE SEQUENCE [LARGE SCALE GENOMIC DNA]</scope>
    <source>
        <strain evidence="2 3">SN-593</strain>
    </source>
</reference>
<accession>A0A7U3VQ37</accession>
<keyword evidence="3" id="KW-1185">Reference proteome</keyword>
<sequence length="320" mass="34361">MNTSQSRQRAAAAFIARGWPVFPLTPGAKKPLRHCNLCSSKSPDYQPHRTAADCPHPADTCHGFHVATTDPDKVTGWFSRYPDMNIGISTGPARLVVVDLDVNKEGAAPPPQYNGLAAHGGDVFALALERYGQTYPGDTLIVGTPSKGLHLYWTLPDGITVNKSEGAFGWNIDVRSTGGYIVAPTSATPDGEYRRLSAGLDPLPAPQWLLHHLEGTGHMPKPPAPVNRPPYRGPRTTSQQGRVGLADLAAQLAGAPEGQRHRVLCTVTTAAAYLVQAGRCTEADMRAEIYSAGRVAQRDENEIHQAIESAFDYVGRRGAA</sequence>
<feature type="domain" description="DNA primase/polymerase bifunctional N-terminal" evidence="1">
    <location>
        <begin position="11"/>
        <end position="209"/>
    </location>
</feature>
<evidence type="ECO:0000259" key="1">
    <source>
        <dbReference type="SMART" id="SM00943"/>
    </source>
</evidence>
<dbReference type="InterPro" id="IPR015330">
    <property type="entry name" value="DNA_primase/pol_bifunc_N"/>
</dbReference>
<reference evidence="2 3" key="4">
    <citation type="journal article" date="2020" name="Sci. Rep.">
        <title>beta-carboline chemical signals induce reveromycin production through a LuxR family regulator in Streptomyces sp. SN-593.</title>
        <authorList>
            <person name="Panthee S."/>
            <person name="Kito N."/>
            <person name="Hayashi T."/>
            <person name="Shimizu T."/>
            <person name="Ishikawa J."/>
            <person name="Hamamoto H."/>
            <person name="Osada H."/>
            <person name="Takahashi S."/>
        </authorList>
    </citation>
    <scope>NUCLEOTIDE SEQUENCE [LARGE SCALE GENOMIC DNA]</scope>
    <source>
        <strain evidence="2 3">SN-593</strain>
    </source>
</reference>
<evidence type="ECO:0000313" key="3">
    <source>
        <dbReference type="Proteomes" id="UP000595703"/>
    </source>
</evidence>
<dbReference type="SUPFAM" id="SSF56747">
    <property type="entry name" value="Prim-pol domain"/>
    <property type="match status" value="1"/>
</dbReference>
<reference evidence="2 3" key="1">
    <citation type="journal article" date="2010" name="J. Bacteriol.">
        <title>Biochemical characterization of a novel indole prenyltransferase from Streptomyces sp. SN-593.</title>
        <authorList>
            <person name="Takahashi S."/>
            <person name="Takagi H."/>
            <person name="Toyoda A."/>
            <person name="Uramoto M."/>
            <person name="Nogawa T."/>
            <person name="Ueki M."/>
            <person name="Sakaki Y."/>
            <person name="Osada H."/>
        </authorList>
    </citation>
    <scope>NUCLEOTIDE SEQUENCE [LARGE SCALE GENOMIC DNA]</scope>
    <source>
        <strain evidence="2 3">SN-593</strain>
    </source>
</reference>
<dbReference type="RefSeq" id="WP_202235259.1">
    <property type="nucleotide sequence ID" value="NZ_AP018365.1"/>
</dbReference>
<dbReference type="Pfam" id="PF09250">
    <property type="entry name" value="Prim-Pol"/>
    <property type="match status" value="1"/>
</dbReference>
<reference evidence="2 3" key="2">
    <citation type="journal article" date="2011" name="J. Antibiot.">
        <title>Furaquinocins I and J: novel polyketide isoprenoid hybrid compounds from Streptomyces reveromyceticus SN-593.</title>
        <authorList>
            <person name="Panthee S."/>
            <person name="Takahashi S."/>
            <person name="Takagi H."/>
            <person name="Nogawa T."/>
            <person name="Oowada E."/>
            <person name="Uramoto M."/>
            <person name="Osada H."/>
        </authorList>
    </citation>
    <scope>NUCLEOTIDE SEQUENCE [LARGE SCALE GENOMIC DNA]</scope>
    <source>
        <strain evidence="2 3">SN-593</strain>
    </source>
</reference>
<gene>
    <name evidence="2" type="ORF">RVR_5783</name>
</gene>
<dbReference type="Proteomes" id="UP000595703">
    <property type="component" value="Chromosome"/>
</dbReference>